<keyword evidence="3" id="KW-0804">Transcription</keyword>
<dbReference type="Proteomes" id="UP000320653">
    <property type="component" value="Unassembled WGS sequence"/>
</dbReference>
<keyword evidence="2 4" id="KW-0238">DNA-binding</keyword>
<protein>
    <submittedName>
        <fullName evidence="6">TetR family transcriptional regulator</fullName>
    </submittedName>
</protein>
<keyword evidence="1" id="KW-0805">Transcription regulation</keyword>
<dbReference type="Gene3D" id="1.10.357.10">
    <property type="entry name" value="Tetracycline Repressor, domain 2"/>
    <property type="match status" value="1"/>
</dbReference>
<dbReference type="GO" id="GO:0000976">
    <property type="term" value="F:transcription cis-regulatory region binding"/>
    <property type="evidence" value="ECO:0007669"/>
    <property type="project" value="TreeGrafter"/>
</dbReference>
<evidence type="ECO:0000313" key="6">
    <source>
        <dbReference type="EMBL" id="TWF53424.1"/>
    </source>
</evidence>
<dbReference type="AlphaFoldDB" id="A0A561QSQ4"/>
<feature type="domain" description="HTH tetR-type" evidence="5">
    <location>
        <begin position="22"/>
        <end position="82"/>
    </location>
</feature>
<dbReference type="InterPro" id="IPR050109">
    <property type="entry name" value="HTH-type_TetR-like_transc_reg"/>
</dbReference>
<sequence length="221" mass="24846">MPGTVQGAGGSLRRVPKQERSRERIDEILKVSMELIGQKGIDAVTMKEIAALSGGPIASVYQYFPNKSAIIAMLHERYVEEVRGIIASHVPIINNSDDALRATDTLFDIYYNRMREQPSTQDLLNAIQADKALADRDTAETRFQAEIFFEITKRFVNEKLWEAYSRTLFIMFHMASATLRLALMVPAEEALKIVAQFKSIVRAQSTYYFTGSFPENLAASA</sequence>
<comment type="caution">
    <text evidence="6">The sequence shown here is derived from an EMBL/GenBank/DDBJ whole genome shotgun (WGS) entry which is preliminary data.</text>
</comment>
<dbReference type="InterPro" id="IPR001647">
    <property type="entry name" value="HTH_TetR"/>
</dbReference>
<gene>
    <name evidence="6" type="ORF">FHW37_104704</name>
</gene>
<evidence type="ECO:0000256" key="2">
    <source>
        <dbReference type="ARBA" id="ARBA00023125"/>
    </source>
</evidence>
<name>A0A561QSQ4_9HYPH</name>
<proteinExistence type="predicted"/>
<dbReference type="InterPro" id="IPR041674">
    <property type="entry name" value="TetR_C_22"/>
</dbReference>
<dbReference type="PROSITE" id="PS50977">
    <property type="entry name" value="HTH_TETR_2"/>
    <property type="match status" value="1"/>
</dbReference>
<evidence type="ECO:0000313" key="7">
    <source>
        <dbReference type="Proteomes" id="UP000320653"/>
    </source>
</evidence>
<dbReference type="Pfam" id="PF17928">
    <property type="entry name" value="TetR_C_22"/>
    <property type="match status" value="1"/>
</dbReference>
<evidence type="ECO:0000259" key="5">
    <source>
        <dbReference type="PROSITE" id="PS50977"/>
    </source>
</evidence>
<dbReference type="PRINTS" id="PR00455">
    <property type="entry name" value="HTHTETR"/>
</dbReference>
<dbReference type="GO" id="GO:0003700">
    <property type="term" value="F:DNA-binding transcription factor activity"/>
    <property type="evidence" value="ECO:0007669"/>
    <property type="project" value="TreeGrafter"/>
</dbReference>
<accession>A0A561QSQ4</accession>
<evidence type="ECO:0000256" key="4">
    <source>
        <dbReference type="PROSITE-ProRule" id="PRU00335"/>
    </source>
</evidence>
<reference evidence="6 7" key="1">
    <citation type="submission" date="2019-06" db="EMBL/GenBank/DDBJ databases">
        <title>Sorghum-associated microbial communities from plants grown in Nebraska, USA.</title>
        <authorList>
            <person name="Schachtman D."/>
        </authorList>
    </citation>
    <scope>NUCLEOTIDE SEQUENCE [LARGE SCALE GENOMIC DNA]</scope>
    <source>
        <strain evidence="6 7">1225</strain>
    </source>
</reference>
<dbReference type="PANTHER" id="PTHR30055:SF234">
    <property type="entry name" value="HTH-TYPE TRANSCRIPTIONAL REGULATOR BETI"/>
    <property type="match status" value="1"/>
</dbReference>
<dbReference type="Pfam" id="PF00440">
    <property type="entry name" value="TetR_N"/>
    <property type="match status" value="1"/>
</dbReference>
<dbReference type="InterPro" id="IPR009057">
    <property type="entry name" value="Homeodomain-like_sf"/>
</dbReference>
<dbReference type="OrthoDB" id="9808189at2"/>
<feature type="DNA-binding region" description="H-T-H motif" evidence="4">
    <location>
        <begin position="45"/>
        <end position="64"/>
    </location>
</feature>
<keyword evidence="7" id="KW-1185">Reference proteome</keyword>
<dbReference type="PANTHER" id="PTHR30055">
    <property type="entry name" value="HTH-TYPE TRANSCRIPTIONAL REGULATOR RUTR"/>
    <property type="match status" value="1"/>
</dbReference>
<organism evidence="6 7">
    <name type="scientific">Neorhizobium alkalisoli</name>
    <dbReference type="NCBI Taxonomy" id="528178"/>
    <lineage>
        <taxon>Bacteria</taxon>
        <taxon>Pseudomonadati</taxon>
        <taxon>Pseudomonadota</taxon>
        <taxon>Alphaproteobacteria</taxon>
        <taxon>Hyphomicrobiales</taxon>
        <taxon>Rhizobiaceae</taxon>
        <taxon>Rhizobium/Agrobacterium group</taxon>
        <taxon>Neorhizobium</taxon>
    </lineage>
</organism>
<evidence type="ECO:0000256" key="1">
    <source>
        <dbReference type="ARBA" id="ARBA00023015"/>
    </source>
</evidence>
<evidence type="ECO:0000256" key="3">
    <source>
        <dbReference type="ARBA" id="ARBA00023163"/>
    </source>
</evidence>
<dbReference type="RefSeq" id="WP_145639235.1">
    <property type="nucleotide sequence ID" value="NZ_VIWP01000004.1"/>
</dbReference>
<dbReference type="SUPFAM" id="SSF46689">
    <property type="entry name" value="Homeodomain-like"/>
    <property type="match status" value="1"/>
</dbReference>
<dbReference type="EMBL" id="VIWP01000004">
    <property type="protein sequence ID" value="TWF53424.1"/>
    <property type="molecule type" value="Genomic_DNA"/>
</dbReference>